<accession>A0A6M4H6G6</accession>
<dbReference type="Proteomes" id="UP000503096">
    <property type="component" value="Chromosome"/>
</dbReference>
<dbReference type="InterPro" id="IPR051407">
    <property type="entry name" value="Bact_OM_lipoprot/Surf_antigen"/>
</dbReference>
<evidence type="ECO:0000256" key="2">
    <source>
        <dbReference type="ARBA" id="ARBA00009646"/>
    </source>
</evidence>
<evidence type="ECO:0000256" key="4">
    <source>
        <dbReference type="ARBA" id="ARBA00023136"/>
    </source>
</evidence>
<evidence type="ECO:0000256" key="5">
    <source>
        <dbReference type="SAM" id="SignalP"/>
    </source>
</evidence>
<protein>
    <recommendedName>
        <fullName evidence="6">Beta/gamma crystallin 'Greek key' domain-containing protein</fullName>
    </recommendedName>
</protein>
<dbReference type="Pfam" id="PF00030">
    <property type="entry name" value="Crystall"/>
    <property type="match status" value="1"/>
</dbReference>
<proteinExistence type="inferred from homology"/>
<evidence type="ECO:0000313" key="7">
    <source>
        <dbReference type="EMBL" id="QJR15229.1"/>
    </source>
</evidence>
<dbReference type="PANTHER" id="PTHR35603">
    <property type="match status" value="1"/>
</dbReference>
<dbReference type="InterPro" id="IPR008816">
    <property type="entry name" value="Gly_zipper_2TM_dom"/>
</dbReference>
<keyword evidence="4" id="KW-0472">Membrane</keyword>
<dbReference type="RefSeq" id="WP_171162331.1">
    <property type="nucleotide sequence ID" value="NZ_CP053073.1"/>
</dbReference>
<keyword evidence="8" id="KW-1185">Reference proteome</keyword>
<comment type="similarity">
    <text evidence="2">Belongs to the beta/gamma-crystallin family.</text>
</comment>
<name>A0A6M4H6G6_9PROT</name>
<dbReference type="Gene3D" id="2.60.20.10">
    <property type="entry name" value="Crystallins"/>
    <property type="match status" value="1"/>
</dbReference>
<dbReference type="SUPFAM" id="SSF49695">
    <property type="entry name" value="gamma-Crystallin-like"/>
    <property type="match status" value="1"/>
</dbReference>
<evidence type="ECO:0000256" key="3">
    <source>
        <dbReference type="ARBA" id="ARBA00022737"/>
    </source>
</evidence>
<dbReference type="PROSITE" id="PS50915">
    <property type="entry name" value="CRYSTALLIN_BETA_GAMMA"/>
    <property type="match status" value="1"/>
</dbReference>
<evidence type="ECO:0000313" key="8">
    <source>
        <dbReference type="Proteomes" id="UP000503096"/>
    </source>
</evidence>
<dbReference type="EMBL" id="CP053073">
    <property type="protein sequence ID" value="QJR15229.1"/>
    <property type="molecule type" value="Genomic_DNA"/>
</dbReference>
<sequence>MNKKLACALGATTLLLSVQAAAQVTFYEHDNFRGRTFGPVNNVSNFERTGFNDRASSAVVERGRWEVCSDANFGGNCVVLRPGSYDNLERMGLNDRVSSVRKVSGNASSRAYRDSPEPLPVYEYRRRPNEKLYEANVTKVRAVVGDAQQQQRCWVEKEEVRADGSVGGAVVGAILGGVLGHQIGSGKGNDAATALGAIGGGALGYNKDRIRGGTETRDVQRCENVASSYQPQYYDVTYNFRNREHHAQLAAPPGRTITVNQNGEPRG</sequence>
<dbReference type="InterPro" id="IPR001064">
    <property type="entry name" value="Beta/gamma_crystallin"/>
</dbReference>
<organism evidence="7 8">
    <name type="scientific">Usitatibacter palustris</name>
    <dbReference type="NCBI Taxonomy" id="2732487"/>
    <lineage>
        <taxon>Bacteria</taxon>
        <taxon>Pseudomonadati</taxon>
        <taxon>Pseudomonadota</taxon>
        <taxon>Betaproteobacteria</taxon>
        <taxon>Nitrosomonadales</taxon>
        <taxon>Usitatibacteraceae</taxon>
        <taxon>Usitatibacter</taxon>
    </lineage>
</organism>
<dbReference type="AlphaFoldDB" id="A0A6M4H6G6"/>
<reference evidence="7 8" key="1">
    <citation type="submission" date="2020-04" db="EMBL/GenBank/DDBJ databases">
        <title>Usitatibacter rugosus gen. nov., sp. nov. and Usitatibacter palustris sp. nov., novel members of Usitatibacteraceae fam. nov. within the order Nitrosomonadales isolated from soil.</title>
        <authorList>
            <person name="Huber K.J."/>
            <person name="Neumann-Schaal M."/>
            <person name="Geppert A."/>
            <person name="Luckner M."/>
            <person name="Wanner G."/>
            <person name="Overmann J."/>
        </authorList>
    </citation>
    <scope>NUCLEOTIDE SEQUENCE [LARGE SCALE GENOMIC DNA]</scope>
    <source>
        <strain evidence="7 8">Swamp67</strain>
    </source>
</reference>
<evidence type="ECO:0000256" key="1">
    <source>
        <dbReference type="ARBA" id="ARBA00004370"/>
    </source>
</evidence>
<dbReference type="Pfam" id="PF05433">
    <property type="entry name" value="Rick_17kDa_Anti"/>
    <property type="match status" value="1"/>
</dbReference>
<comment type="subcellular location">
    <subcellularLocation>
        <location evidence="1">Membrane</location>
    </subcellularLocation>
</comment>
<keyword evidence="3" id="KW-0677">Repeat</keyword>
<feature type="domain" description="Beta/gamma crystallin 'Greek key'" evidence="6">
    <location>
        <begin position="63"/>
        <end position="104"/>
    </location>
</feature>
<dbReference type="PANTHER" id="PTHR35603:SF2">
    <property type="entry name" value="OUTER MEMBRANE LIPOPROTEIN"/>
    <property type="match status" value="1"/>
</dbReference>
<keyword evidence="5" id="KW-0732">Signal</keyword>
<dbReference type="SMART" id="SM00247">
    <property type="entry name" value="XTALbg"/>
    <property type="match status" value="1"/>
</dbReference>
<feature type="signal peptide" evidence="5">
    <location>
        <begin position="1"/>
        <end position="22"/>
    </location>
</feature>
<feature type="chain" id="PRO_5026699078" description="Beta/gamma crystallin 'Greek key' domain-containing protein" evidence="5">
    <location>
        <begin position="23"/>
        <end position="267"/>
    </location>
</feature>
<dbReference type="KEGG" id="upl:DSM104440_02046"/>
<gene>
    <name evidence="7" type="ORF">DSM104440_02046</name>
</gene>
<dbReference type="GO" id="GO:0019867">
    <property type="term" value="C:outer membrane"/>
    <property type="evidence" value="ECO:0007669"/>
    <property type="project" value="InterPro"/>
</dbReference>
<dbReference type="InterPro" id="IPR011024">
    <property type="entry name" value="G_crystallin-like"/>
</dbReference>
<evidence type="ECO:0000259" key="6">
    <source>
        <dbReference type="PROSITE" id="PS50915"/>
    </source>
</evidence>
<dbReference type="InParanoid" id="A0A6M4H6G6"/>